<name>A0A2S8FAD4_9BACT</name>
<protein>
    <recommendedName>
        <fullName evidence="4">WD40 repeat domain-containing protein</fullName>
    </recommendedName>
</protein>
<keyword evidence="1" id="KW-0732">Signal</keyword>
<reference evidence="2 3" key="1">
    <citation type="submission" date="2018-02" db="EMBL/GenBank/DDBJ databases">
        <title>Comparative genomes isolates from brazilian mangrove.</title>
        <authorList>
            <person name="Araujo J.E."/>
            <person name="Taketani R.G."/>
            <person name="Silva M.C.P."/>
            <person name="Loureco M.V."/>
            <person name="Andreote F.D."/>
        </authorList>
    </citation>
    <scope>NUCLEOTIDE SEQUENCE [LARGE SCALE GENOMIC DNA]</scope>
    <source>
        <strain evidence="2 3">HEX-2 MGV</strain>
    </source>
</reference>
<evidence type="ECO:0008006" key="4">
    <source>
        <dbReference type="Google" id="ProtNLM"/>
    </source>
</evidence>
<dbReference type="OrthoDB" id="234275at2"/>
<feature type="signal peptide" evidence="1">
    <location>
        <begin position="1"/>
        <end position="25"/>
    </location>
</feature>
<dbReference type="AlphaFoldDB" id="A0A2S8FAD4"/>
<evidence type="ECO:0000313" key="2">
    <source>
        <dbReference type="EMBL" id="PQO29111.1"/>
    </source>
</evidence>
<sequence length="671" mass="76096">MRLPSFIAYAAIAFGLLAFSLPVSSYGQASQQPSAEDLAKLWDRLAHRQRPMQISKANEFDLSGPAISKTVVSRDGGTLLVLDQEGALVFWNLKTGEQISRIVPEQASPDAVLDIAYNGTSAVVGFPSGLIQVFVASRSKPLIEYKAYKTPLQMVQLSADQNRVIAVDGFGKSFEVDARGKSKGFEFGPSEDTPVKSLVAAGGGLQNWWKIYIDDNNQVSDVYFDGKEKLENNIELKPPHRIEASDVRFLLVGPEQLAWSQLAFQGENKYEASFSKVDFETPLRDAAFVFRKPWIWTLSDEQLELRSLAFGNVEKTVQLPEDLPAKHTYLVPNDEAMVTITPEGHVTRWNAYVDIGNPLNELVDMISIATINQRFDALELIAKKWNDRIDHFQDSEHETPYSFLMSIVQRVAPRLPGHEERPYKAFHDWIDNNPNNCQFTRIALFRLYLAAGYRARGEGFANTVTEEGWKTFYENMEKSWEVAEPLFDQDYIPAEGYTCAIIAGKNLQWDRDEINGYLRDAFAKYPTYHRTFTEEAVARLPRWGGKPGETEYLARFTADKIGGDDGDILYATLAQHISRYVGWDNIDVETGFSRERILKGLVAMTKTTENRRTIQQTLQVAIKWEDEEAARAAATRLVELMEIGREEPLPNRQEVIDKIYEQYKQREADKP</sequence>
<accession>A0A2S8FAD4</accession>
<feature type="chain" id="PRO_5015779624" description="WD40 repeat domain-containing protein" evidence="1">
    <location>
        <begin position="26"/>
        <end position="671"/>
    </location>
</feature>
<dbReference type="RefSeq" id="WP_105354992.1">
    <property type="nucleotide sequence ID" value="NZ_PUIA01000042.1"/>
</dbReference>
<organism evidence="2 3">
    <name type="scientific">Blastopirellula marina</name>
    <dbReference type="NCBI Taxonomy" id="124"/>
    <lineage>
        <taxon>Bacteria</taxon>
        <taxon>Pseudomonadati</taxon>
        <taxon>Planctomycetota</taxon>
        <taxon>Planctomycetia</taxon>
        <taxon>Pirellulales</taxon>
        <taxon>Pirellulaceae</taxon>
        <taxon>Blastopirellula</taxon>
    </lineage>
</organism>
<evidence type="ECO:0000256" key="1">
    <source>
        <dbReference type="SAM" id="SignalP"/>
    </source>
</evidence>
<comment type="caution">
    <text evidence="2">The sequence shown here is derived from an EMBL/GenBank/DDBJ whole genome shotgun (WGS) entry which is preliminary data.</text>
</comment>
<dbReference type="Proteomes" id="UP000240009">
    <property type="component" value="Unassembled WGS sequence"/>
</dbReference>
<dbReference type="Gene3D" id="2.130.10.10">
    <property type="entry name" value="YVTN repeat-like/Quinoprotein amine dehydrogenase"/>
    <property type="match status" value="1"/>
</dbReference>
<dbReference type="InterPro" id="IPR015943">
    <property type="entry name" value="WD40/YVTN_repeat-like_dom_sf"/>
</dbReference>
<evidence type="ECO:0000313" key="3">
    <source>
        <dbReference type="Proteomes" id="UP000240009"/>
    </source>
</evidence>
<dbReference type="EMBL" id="PUIA01000042">
    <property type="protein sequence ID" value="PQO29111.1"/>
    <property type="molecule type" value="Genomic_DNA"/>
</dbReference>
<dbReference type="SUPFAM" id="SSF50978">
    <property type="entry name" value="WD40 repeat-like"/>
    <property type="match status" value="1"/>
</dbReference>
<gene>
    <name evidence="2" type="ORF">C5Y96_15260</name>
</gene>
<proteinExistence type="predicted"/>
<dbReference type="InterPro" id="IPR036322">
    <property type="entry name" value="WD40_repeat_dom_sf"/>
</dbReference>